<evidence type="ECO:0000313" key="3">
    <source>
        <dbReference type="Proteomes" id="UP000309992"/>
    </source>
</evidence>
<organism evidence="2 3">
    <name type="scientific">Prauserella endophytica</name>
    <dbReference type="NCBI Taxonomy" id="1592324"/>
    <lineage>
        <taxon>Bacteria</taxon>
        <taxon>Bacillati</taxon>
        <taxon>Actinomycetota</taxon>
        <taxon>Actinomycetes</taxon>
        <taxon>Pseudonocardiales</taxon>
        <taxon>Pseudonocardiaceae</taxon>
        <taxon>Prauserella</taxon>
        <taxon>Prauserella coralliicola group</taxon>
    </lineage>
</organism>
<dbReference type="RefSeq" id="WP_137096987.1">
    <property type="nucleotide sequence ID" value="NZ_SWMS01000030.1"/>
</dbReference>
<evidence type="ECO:0000313" key="2">
    <source>
        <dbReference type="EMBL" id="TKG61511.1"/>
    </source>
</evidence>
<name>A0ABY2RVW7_9PSEU</name>
<sequence length="197" mass="20929">MNRRLVVTITALVVLAVAVVAGAFWLGRASGGDSAAPPPPTVTVQHTAAPATTSSSQSVDYPEPVIVARQFLAAQHTLHATDPGPDAWLTRVAPLVTPTMNTALQKQYRGGGGGASWPQFQQQRCERTVRDLQAQPSQEAPSTDISKWLVVNGIAVTTCEINPTQPPFPAEEPVSTVLEMTRQPSGQWLVNSEVEAG</sequence>
<dbReference type="EMBL" id="SWMS01000030">
    <property type="protein sequence ID" value="TKG61511.1"/>
    <property type="molecule type" value="Genomic_DNA"/>
</dbReference>
<comment type="caution">
    <text evidence="2">The sequence shown here is derived from an EMBL/GenBank/DDBJ whole genome shotgun (WGS) entry which is preliminary data.</text>
</comment>
<evidence type="ECO:0008006" key="4">
    <source>
        <dbReference type="Google" id="ProtNLM"/>
    </source>
</evidence>
<feature type="compositionally biased region" description="Low complexity" evidence="1">
    <location>
        <begin position="47"/>
        <end position="56"/>
    </location>
</feature>
<gene>
    <name evidence="2" type="ORF">FCN18_33260</name>
</gene>
<protein>
    <recommendedName>
        <fullName evidence="4">Mce-associated membrane protein</fullName>
    </recommendedName>
</protein>
<reference evidence="2 3" key="1">
    <citation type="journal article" date="2015" name="Antonie Van Leeuwenhoek">
        <title>Prauserella endophytica sp. nov., an endophytic actinobacterium isolated from Tamarix taklamakanensis.</title>
        <authorList>
            <person name="Liu J.M."/>
            <person name="Habden X."/>
            <person name="Guo L."/>
            <person name="Tuo L."/>
            <person name="Jiang Z.K."/>
            <person name="Liu S.W."/>
            <person name="Liu X.F."/>
            <person name="Chen L."/>
            <person name="Li R.F."/>
            <person name="Zhang Y.Q."/>
            <person name="Sun C.H."/>
        </authorList>
    </citation>
    <scope>NUCLEOTIDE SEQUENCE [LARGE SCALE GENOMIC DNA]</scope>
    <source>
        <strain evidence="2 3">CGMCC 4.7182</strain>
    </source>
</reference>
<evidence type="ECO:0000256" key="1">
    <source>
        <dbReference type="SAM" id="MobiDB-lite"/>
    </source>
</evidence>
<feature type="region of interest" description="Disordered" evidence="1">
    <location>
        <begin position="31"/>
        <end position="59"/>
    </location>
</feature>
<accession>A0ABY2RVW7</accession>
<keyword evidence="3" id="KW-1185">Reference proteome</keyword>
<proteinExistence type="predicted"/>
<dbReference type="Proteomes" id="UP000309992">
    <property type="component" value="Unassembled WGS sequence"/>
</dbReference>